<evidence type="ECO:0000259" key="1">
    <source>
        <dbReference type="PROSITE" id="PS51750"/>
    </source>
</evidence>
<dbReference type="EMBL" id="LSDD01000113">
    <property type="protein sequence ID" value="KXB63340.1"/>
    <property type="molecule type" value="Genomic_DNA"/>
</dbReference>
<dbReference type="AlphaFoldDB" id="A0A134A784"/>
<organism evidence="2 3">
    <name type="scientific">Leptotrichia wadei</name>
    <dbReference type="NCBI Taxonomy" id="157687"/>
    <lineage>
        <taxon>Bacteria</taxon>
        <taxon>Fusobacteriati</taxon>
        <taxon>Fusobacteriota</taxon>
        <taxon>Fusobacteriia</taxon>
        <taxon>Fusobacteriales</taxon>
        <taxon>Leptotrichiaceae</taxon>
        <taxon>Leptotrichia</taxon>
    </lineage>
</organism>
<protein>
    <submittedName>
        <fullName evidence="2">Phage antirepressor protein</fullName>
    </submittedName>
</protein>
<dbReference type="PROSITE" id="PS51750">
    <property type="entry name" value="BRO_N"/>
    <property type="match status" value="1"/>
</dbReference>
<keyword evidence="3" id="KW-1185">Reference proteome</keyword>
<dbReference type="Proteomes" id="UP000070483">
    <property type="component" value="Unassembled WGS sequence"/>
</dbReference>
<reference evidence="3" key="1">
    <citation type="submission" date="2016-01" db="EMBL/GenBank/DDBJ databases">
        <authorList>
            <person name="Mitreva M."/>
            <person name="Pepin K.H."/>
            <person name="Mihindukulasuriya K.A."/>
            <person name="Fulton R."/>
            <person name="Fronick C."/>
            <person name="O'Laughlin M."/>
            <person name="Miner T."/>
            <person name="Herter B."/>
            <person name="Rosa B.A."/>
            <person name="Cordes M."/>
            <person name="Tomlinson C."/>
            <person name="Wollam A."/>
            <person name="Palsikar V.B."/>
            <person name="Mardis E.R."/>
            <person name="Wilson R.K."/>
        </authorList>
    </citation>
    <scope>NUCLEOTIDE SEQUENCE [LARGE SCALE GENOMIC DNA]</scope>
    <source>
        <strain evidence="3">KA00185</strain>
    </source>
</reference>
<dbReference type="SMART" id="SM01040">
    <property type="entry name" value="Bro-N"/>
    <property type="match status" value="1"/>
</dbReference>
<sequence>MRNELTVIDEREILGKLFRVYGDFENLLFLAKDVAEWIDYNKKSNGSYDVNSMLRMVDEDEKLMRKIFVSGQNREMWFLTEDGFYEVCMQSTKPNAKIFKKEVKKILKTIRKTGMYVTDELLNNPDLAIKAFTRLKEEQEKRMRLEKEIEEQAPAVAFANSLTVSKDCILVRELSKILKQNGIDVGETRLFEWLRQNGYLISKVGSDWNLPTQKSMNLGLFVIKEGTRMSTTEGSKITKTPKVTGKGQQYFLNKFLKNNRLMEVN</sequence>
<feature type="domain" description="Bro-N" evidence="1">
    <location>
        <begin position="14"/>
        <end position="114"/>
    </location>
</feature>
<dbReference type="Pfam" id="PF03374">
    <property type="entry name" value="ANT"/>
    <property type="match status" value="1"/>
</dbReference>
<dbReference type="PATRIC" id="fig|157687.3.peg.1591"/>
<evidence type="ECO:0000313" key="3">
    <source>
        <dbReference type="Proteomes" id="UP000070483"/>
    </source>
</evidence>
<dbReference type="OrthoDB" id="9812611at2"/>
<accession>A0A134A784</accession>
<dbReference type="Pfam" id="PF02498">
    <property type="entry name" value="Bro-N"/>
    <property type="match status" value="1"/>
</dbReference>
<comment type="caution">
    <text evidence="2">The sequence shown here is derived from an EMBL/GenBank/DDBJ whole genome shotgun (WGS) entry which is preliminary data.</text>
</comment>
<dbReference type="InterPro" id="IPR003497">
    <property type="entry name" value="BRO_N_domain"/>
</dbReference>
<dbReference type="RefSeq" id="WP_060918236.1">
    <property type="nucleotide sequence ID" value="NZ_KQ960091.1"/>
</dbReference>
<dbReference type="InterPro" id="IPR005039">
    <property type="entry name" value="Ant_C"/>
</dbReference>
<gene>
    <name evidence="2" type="ORF">HMPREF3180_01600</name>
</gene>
<name>A0A134A784_9FUSO</name>
<evidence type="ECO:0000313" key="2">
    <source>
        <dbReference type="EMBL" id="KXB63340.1"/>
    </source>
</evidence>
<proteinExistence type="predicted"/>
<dbReference type="STRING" id="157687.HMPREF3180_01600"/>
<dbReference type="GO" id="GO:0003677">
    <property type="term" value="F:DNA binding"/>
    <property type="evidence" value="ECO:0007669"/>
    <property type="project" value="InterPro"/>
</dbReference>